<dbReference type="FunFam" id="3.90.1150.10:FF:000033">
    <property type="entry name" value="Cystathionine gamma-synthase"/>
    <property type="match status" value="1"/>
</dbReference>
<dbReference type="PANTHER" id="PTHR11808:SF50">
    <property type="entry name" value="CYSTATHIONINE BETA-LYASE"/>
    <property type="match status" value="1"/>
</dbReference>
<dbReference type="Gene3D" id="3.90.1150.10">
    <property type="entry name" value="Aspartate Aminotransferase, domain 1"/>
    <property type="match status" value="1"/>
</dbReference>
<keyword evidence="6" id="KW-0486">Methionine biosynthesis</keyword>
<dbReference type="GO" id="GO:0005737">
    <property type="term" value="C:cytoplasm"/>
    <property type="evidence" value="ECO:0007669"/>
    <property type="project" value="TreeGrafter"/>
</dbReference>
<dbReference type="RefSeq" id="WP_369711774.1">
    <property type="nucleotide sequence ID" value="NZ_CP165644.1"/>
</dbReference>
<dbReference type="GO" id="GO:0008483">
    <property type="term" value="F:transaminase activity"/>
    <property type="evidence" value="ECO:0007669"/>
    <property type="project" value="UniProtKB-KW"/>
</dbReference>
<dbReference type="SUPFAM" id="SSF53383">
    <property type="entry name" value="PLP-dependent transferases"/>
    <property type="match status" value="1"/>
</dbReference>
<evidence type="ECO:0000256" key="4">
    <source>
        <dbReference type="ARBA" id="ARBA00022605"/>
    </source>
</evidence>
<dbReference type="InterPro" id="IPR015424">
    <property type="entry name" value="PyrdxlP-dep_Trfase"/>
</dbReference>
<dbReference type="PIRSF" id="PIRSF001434">
    <property type="entry name" value="CGS"/>
    <property type="match status" value="1"/>
</dbReference>
<evidence type="ECO:0000256" key="2">
    <source>
        <dbReference type="ARBA" id="ARBA00009077"/>
    </source>
</evidence>
<evidence type="ECO:0000256" key="8">
    <source>
        <dbReference type="PIRSR" id="PIRSR001434-2"/>
    </source>
</evidence>
<dbReference type="EC" id="4.4.1.13" evidence="3"/>
<accession>A0AB39VJA5</accession>
<dbReference type="FunFam" id="3.40.640.10:FF:000009">
    <property type="entry name" value="Cystathionine gamma-synthase homolog"/>
    <property type="match status" value="1"/>
</dbReference>
<reference evidence="10" key="1">
    <citation type="submission" date="2024-07" db="EMBL/GenBank/DDBJ databases">
        <authorList>
            <person name="Li X.-J."/>
            <person name="Wang X."/>
        </authorList>
    </citation>
    <scope>NUCLEOTIDE SEQUENCE</scope>
    <source>
        <strain evidence="10">HSP-334</strain>
    </source>
</reference>
<keyword evidence="5 8" id="KW-0663">Pyridoxal phosphate</keyword>
<gene>
    <name evidence="10" type="ORF">AB8B22_04215</name>
</gene>
<keyword evidence="7" id="KW-0456">Lyase</keyword>
<keyword evidence="4" id="KW-0028">Amino-acid biosynthesis</keyword>
<comment type="cofactor">
    <cofactor evidence="1 9">
        <name>pyridoxal 5'-phosphate</name>
        <dbReference type="ChEBI" id="CHEBI:597326"/>
    </cofactor>
</comment>
<dbReference type="InterPro" id="IPR015421">
    <property type="entry name" value="PyrdxlP-dep_Trfase_major"/>
</dbReference>
<dbReference type="EMBL" id="CP165644">
    <property type="protein sequence ID" value="XDU67625.1"/>
    <property type="molecule type" value="Genomic_DNA"/>
</dbReference>
<dbReference type="InterPro" id="IPR054542">
    <property type="entry name" value="Cys_met_metab_PP"/>
</dbReference>
<dbReference type="KEGG" id="lrug:AB8B22_04215"/>
<evidence type="ECO:0000256" key="1">
    <source>
        <dbReference type="ARBA" id="ARBA00001933"/>
    </source>
</evidence>
<dbReference type="InterPro" id="IPR015422">
    <property type="entry name" value="PyrdxlP-dep_Trfase_small"/>
</dbReference>
<evidence type="ECO:0000256" key="5">
    <source>
        <dbReference type="ARBA" id="ARBA00022898"/>
    </source>
</evidence>
<evidence type="ECO:0000256" key="3">
    <source>
        <dbReference type="ARBA" id="ARBA00012224"/>
    </source>
</evidence>
<keyword evidence="10" id="KW-0032">Aminotransferase</keyword>
<proteinExistence type="inferred from homology"/>
<dbReference type="InterPro" id="IPR000277">
    <property type="entry name" value="Cys/Met-Metab_PyrdxlP-dep_enz"/>
</dbReference>
<feature type="modified residue" description="N6-(pyridoxal phosphate)lysine" evidence="8">
    <location>
        <position position="194"/>
    </location>
</feature>
<evidence type="ECO:0000256" key="9">
    <source>
        <dbReference type="RuleBase" id="RU362118"/>
    </source>
</evidence>
<sequence>MKFETKTIHGIKKEKKKELWGTTVNFASTFPVAEFGVTQEFEYSRVSAPTRNQLESLLANLEGGKYGYAFSSGMATTTSVFTIFEAGDHIILGQDIYGGTYRILNDVYSKFGVESTFVDTTDLKNIRKAIKPNTKAILIETPSNPLLDVTDIRGVVKLAKEHNLITIVDNTFMTPYLQKPLDFGVDIVIHSATKFLSGHHDLLAGVAVTNDEKLAEKIQFAQTAAGALISPFDSWLLMRSLKTLKLRVEAAQKNTEKLIEFFQKHDAVDKIYYPTLDTNKGKKIHESQATGGGAVFSFTLKDDSKVKTFFESLNVAIFAASLGGAETLVTHPSTITHAEMPEEEKEARGFTHSLIRIAVGFENIDDLIADFKQALEK</sequence>
<dbReference type="Pfam" id="PF01053">
    <property type="entry name" value="Cys_Met_Meta_PP"/>
    <property type="match status" value="1"/>
</dbReference>
<dbReference type="CDD" id="cd00614">
    <property type="entry name" value="CGS_like"/>
    <property type="match status" value="1"/>
</dbReference>
<protein>
    <recommendedName>
        <fullName evidence="3">cysteine-S-conjugate beta-lyase</fullName>
        <ecNumber evidence="3">4.4.1.13</ecNumber>
    </recommendedName>
</protein>
<dbReference type="Gene3D" id="3.40.640.10">
    <property type="entry name" value="Type I PLP-dependent aspartate aminotransferase-like (Major domain)"/>
    <property type="match status" value="1"/>
</dbReference>
<dbReference type="GO" id="GO:0019346">
    <property type="term" value="P:transsulfuration"/>
    <property type="evidence" value="ECO:0007669"/>
    <property type="project" value="InterPro"/>
</dbReference>
<dbReference type="GO" id="GO:0030170">
    <property type="term" value="F:pyridoxal phosphate binding"/>
    <property type="evidence" value="ECO:0007669"/>
    <property type="project" value="InterPro"/>
</dbReference>
<dbReference type="AlphaFoldDB" id="A0AB39VJA5"/>
<dbReference type="GO" id="GO:0009086">
    <property type="term" value="P:methionine biosynthetic process"/>
    <property type="evidence" value="ECO:0007669"/>
    <property type="project" value="UniProtKB-KW"/>
</dbReference>
<keyword evidence="10" id="KW-0808">Transferase</keyword>
<dbReference type="PROSITE" id="PS00868">
    <property type="entry name" value="CYS_MET_METAB_PP"/>
    <property type="match status" value="1"/>
</dbReference>
<comment type="similarity">
    <text evidence="2 9">Belongs to the trans-sulfuration enzymes family.</text>
</comment>
<evidence type="ECO:0000313" key="10">
    <source>
        <dbReference type="EMBL" id="XDU67625.1"/>
    </source>
</evidence>
<evidence type="ECO:0000256" key="6">
    <source>
        <dbReference type="ARBA" id="ARBA00023167"/>
    </source>
</evidence>
<dbReference type="PANTHER" id="PTHR11808">
    <property type="entry name" value="TRANS-SULFURATION ENZYME FAMILY MEMBER"/>
    <property type="match status" value="1"/>
</dbReference>
<name>A0AB39VJA5_9FUSO</name>
<dbReference type="GO" id="GO:0047804">
    <property type="term" value="F:cysteine-S-conjugate beta-lyase activity"/>
    <property type="evidence" value="ECO:0007669"/>
    <property type="project" value="UniProtKB-EC"/>
</dbReference>
<organism evidence="10">
    <name type="scientific">Leptotrichia rugosa</name>
    <dbReference type="NCBI Taxonomy" id="3239302"/>
    <lineage>
        <taxon>Bacteria</taxon>
        <taxon>Fusobacteriati</taxon>
        <taxon>Fusobacteriota</taxon>
        <taxon>Fusobacteriia</taxon>
        <taxon>Fusobacteriales</taxon>
        <taxon>Leptotrichiaceae</taxon>
        <taxon>Leptotrichia</taxon>
    </lineage>
</organism>
<evidence type="ECO:0000256" key="7">
    <source>
        <dbReference type="ARBA" id="ARBA00023239"/>
    </source>
</evidence>